<evidence type="ECO:0000313" key="3">
    <source>
        <dbReference type="Proteomes" id="UP000663887"/>
    </source>
</evidence>
<dbReference type="Pfam" id="PF08975">
    <property type="entry name" value="2H-phosphodiest"/>
    <property type="match status" value="1"/>
</dbReference>
<dbReference type="AlphaFoldDB" id="A0A816SD30"/>
<feature type="domain" description="DUF1868" evidence="1">
    <location>
        <begin position="188"/>
        <end position="261"/>
    </location>
</feature>
<evidence type="ECO:0000313" key="2">
    <source>
        <dbReference type="EMBL" id="CAF2084213.1"/>
    </source>
</evidence>
<dbReference type="EMBL" id="CAJNRG010006266">
    <property type="protein sequence ID" value="CAF2084213.1"/>
    <property type="molecule type" value="Genomic_DNA"/>
</dbReference>
<dbReference type="InterPro" id="IPR015069">
    <property type="entry name" value="2H-PEstase_DUF1868"/>
</dbReference>
<accession>A0A816SD30</accession>
<comment type="caution">
    <text evidence="2">The sequence shown here is derived from an EMBL/GenBank/DDBJ whole genome shotgun (WGS) entry which is preliminary data.</text>
</comment>
<evidence type="ECO:0000259" key="1">
    <source>
        <dbReference type="Pfam" id="PF08975"/>
    </source>
</evidence>
<reference evidence="2" key="1">
    <citation type="submission" date="2021-02" db="EMBL/GenBank/DDBJ databases">
        <authorList>
            <person name="Nowell W R."/>
        </authorList>
    </citation>
    <scope>NUCLEOTIDE SEQUENCE</scope>
</reference>
<name>A0A816SD30_9BILA</name>
<protein>
    <recommendedName>
        <fullName evidence="1">DUF1868 domain-containing protein</fullName>
    </recommendedName>
</protein>
<dbReference type="InterPro" id="IPR009097">
    <property type="entry name" value="Cyclic_Pdiesterase"/>
</dbReference>
<dbReference type="SUPFAM" id="SSF55144">
    <property type="entry name" value="LigT-like"/>
    <property type="match status" value="1"/>
</dbReference>
<organism evidence="2 3">
    <name type="scientific">Rotaria magnacalcarata</name>
    <dbReference type="NCBI Taxonomy" id="392030"/>
    <lineage>
        <taxon>Eukaryota</taxon>
        <taxon>Metazoa</taxon>
        <taxon>Spiralia</taxon>
        <taxon>Gnathifera</taxon>
        <taxon>Rotifera</taxon>
        <taxon>Eurotatoria</taxon>
        <taxon>Bdelloidea</taxon>
        <taxon>Philodinida</taxon>
        <taxon>Philodinidae</taxon>
        <taxon>Rotaria</taxon>
    </lineage>
</organism>
<dbReference type="Gene3D" id="3.90.1140.10">
    <property type="entry name" value="Cyclic phosphodiesterase"/>
    <property type="match status" value="1"/>
</dbReference>
<dbReference type="Proteomes" id="UP000663887">
    <property type="component" value="Unassembled WGS sequence"/>
</dbReference>
<gene>
    <name evidence="2" type="ORF">XDN619_LOCUS15353</name>
</gene>
<proteinExistence type="predicted"/>
<sequence length="401" mass="44756">MEENDDKPAWKKCDTGFSLSASTPMQGCEIYLPEPLGTTHAIVVVTVTTNSEFRVVFNCEPTPSRSTGKPVLCFVVGQDGNSRTTVREGNPGVILAETKEKRALLTSEKEQQTAFWFSFDVSSQIAAFGLGNHPGSDSTLLVVPDWCGCFEKTKCRLFIGVANWTQPLHLFLSQHHTSGLGLNSYPHKFNDDKTIKPFDGVTCICRVNEKSHGAFIHKALVQAQEILKATGPTVGGCFSFLPPDSFHMTLTDLVTSRNRLTVCPKIKGDMRQVGEELRQRSKEIMSMAASNIFYMKMEGVHVNNNLSVWLRPYEVKTAEAMAAWRELMHTSLGFPYSKNYEFHITLAYRILPINESDARALLSVTAEKIHNMLIESRQLSLLPIGVPELCTFEDMSAFHKI</sequence>